<gene>
    <name evidence="1" type="ORF">RPERSI_LOCUS18718</name>
</gene>
<evidence type="ECO:0000313" key="2">
    <source>
        <dbReference type="Proteomes" id="UP000789920"/>
    </source>
</evidence>
<dbReference type="EMBL" id="CAJVQC010050078">
    <property type="protein sequence ID" value="CAG8788505.1"/>
    <property type="molecule type" value="Genomic_DNA"/>
</dbReference>
<comment type="caution">
    <text evidence="1">The sequence shown here is derived from an EMBL/GenBank/DDBJ whole genome shotgun (WGS) entry which is preliminary data.</text>
</comment>
<proteinExistence type="predicted"/>
<evidence type="ECO:0000313" key="1">
    <source>
        <dbReference type="EMBL" id="CAG8788505.1"/>
    </source>
</evidence>
<protein>
    <submittedName>
        <fullName evidence="1">16796_t:CDS:1</fullName>
    </submittedName>
</protein>
<accession>A0ACA9RE12</accession>
<dbReference type="Proteomes" id="UP000789920">
    <property type="component" value="Unassembled WGS sequence"/>
</dbReference>
<organism evidence="1 2">
    <name type="scientific">Racocetra persica</name>
    <dbReference type="NCBI Taxonomy" id="160502"/>
    <lineage>
        <taxon>Eukaryota</taxon>
        <taxon>Fungi</taxon>
        <taxon>Fungi incertae sedis</taxon>
        <taxon>Mucoromycota</taxon>
        <taxon>Glomeromycotina</taxon>
        <taxon>Glomeromycetes</taxon>
        <taxon>Diversisporales</taxon>
        <taxon>Gigasporaceae</taxon>
        <taxon>Racocetra</taxon>
    </lineage>
</organism>
<reference evidence="1" key="1">
    <citation type="submission" date="2021-06" db="EMBL/GenBank/DDBJ databases">
        <authorList>
            <person name="Kallberg Y."/>
            <person name="Tangrot J."/>
            <person name="Rosling A."/>
        </authorList>
    </citation>
    <scope>NUCLEOTIDE SEQUENCE</scope>
    <source>
        <strain evidence="1">MA461A</strain>
    </source>
</reference>
<sequence length="409" mass="46804">MGLSHSSTYHSSHIRSVTESGPIIVEPHSEIYPRLPVEDFIRCDNETYSPQFELFVQSYQAMYDRPHTDMRSYYQVAGIHSLPWTAYDGVTGGIHEYKNETDWAIGRWGGYCQHGSVLFAPWHRPYVLLMESLVINEAKKIALQYPDNEREKYVEAANQLRFPYFDWADEKAIKGLPDVFIVAELEIKTPKGKEKVKNPLKSYTLPVDLSFPLGKGYNPTDKPNYTIPSSNYNPFTPAGYPTVRHPNANYEDQCDLMNQNISLYVSTVFRPGVYQMLQINDYLKFSNHGIRSNGTEMEALFQAHPPPLVVVGFAHFASLEVYHDMFHFAAGGPGGHMSVPDISGFDPLFFFHHTAVDQNININGTYTEELYSVVNDYTDLTPFRKSETEFWKPSTVRDIEKLGYTYPEL</sequence>
<name>A0ACA9RE12_9GLOM</name>
<keyword evidence="2" id="KW-1185">Reference proteome</keyword>
<feature type="non-terminal residue" evidence="1">
    <location>
        <position position="409"/>
    </location>
</feature>